<evidence type="ECO:0000313" key="2">
    <source>
        <dbReference type="Proteomes" id="UP000172353"/>
    </source>
</evidence>
<dbReference type="OrthoDB" id="17250at10239"/>
<protein>
    <submittedName>
        <fullName evidence="1">ORF MSV100 putative RPO19 homolog (Vaccinia A5R), similar to SW:P33813</fullName>
    </submittedName>
</protein>
<dbReference type="KEGG" id="vg:1449911"/>
<keyword evidence="2" id="KW-1185">Reference proteome</keyword>
<evidence type="ECO:0000313" key="1">
    <source>
        <dbReference type="EMBL" id="AAC97648.1"/>
    </source>
</evidence>
<organism evidence="1 2">
    <name type="scientific">Melanoplus sanguinipes entomopoxvirus</name>
    <name type="common">MsEPV</name>
    <dbReference type="NCBI Taxonomy" id="83191"/>
    <lineage>
        <taxon>Viruses</taxon>
        <taxon>Varidnaviria</taxon>
        <taxon>Bamfordvirae</taxon>
        <taxon>Nucleocytoviricota</taxon>
        <taxon>Pokkesviricetes</taxon>
        <taxon>Chitovirales</taxon>
        <taxon>Poxviridae</taxon>
        <taxon>Entomopoxvirinae</taxon>
        <taxon>Deltaentomopoxvirus</taxon>
        <taxon>Deltaentomopoxvirus msanguinipes</taxon>
    </lineage>
</organism>
<dbReference type="Proteomes" id="UP000172353">
    <property type="component" value="Segment"/>
</dbReference>
<organismHost>
    <name type="scientific">Melanoplus sanguinipes</name>
    <name type="common">Migratory grasshopper</name>
    <dbReference type="NCBI Taxonomy" id="65742"/>
</organismHost>
<gene>
    <name evidence="1" type="primary">MSV100</name>
</gene>
<dbReference type="RefSeq" id="NP_048172.1">
    <property type="nucleotide sequence ID" value="NC_001993.1"/>
</dbReference>
<reference evidence="1 2" key="1">
    <citation type="journal article" date="1999" name="J. Virol.">
        <title>The genome of Melanoplus sanguinipes entomopoxvirus.</title>
        <authorList>
            <person name="Afonso C.L."/>
            <person name="Tulman E.R."/>
            <person name="Lu Z."/>
            <person name="Oma E."/>
            <person name="Kutish G.F."/>
            <person name="Rock D.L."/>
        </authorList>
    </citation>
    <scope>NUCLEOTIDE SEQUENCE [LARGE SCALE GENOMIC DNA]</scope>
    <source>
        <strain evidence="1">Tucson</strain>
    </source>
</reference>
<dbReference type="GeneID" id="1449911"/>
<proteinExistence type="predicted"/>
<dbReference type="PIR" id="T28262">
    <property type="entry name" value="T28262"/>
</dbReference>
<dbReference type="EMBL" id="AF063866">
    <property type="protein sequence ID" value="AAC97648.1"/>
    <property type="molecule type" value="Genomic_DNA"/>
</dbReference>
<accession>Q9YVZ1</accession>
<name>Q9YVZ1_MSEPV</name>
<sequence length="230" mass="26854">MSGYDEDRIELSEDENEEDLLYNEECVSEEEKSITDGTIDEDEYEYGSSETIETSKTIMLNGIVDLHKFKMAQKKKLLLSSQNEILSLILKFNELLSKGSIPLIDEILFIKNYNMQLFNNPKLGTPLASIILIILMNVPICFEKYGKIYNRECINDITLLDKDYLISYYVNLKKLIRPVIYNENILFNKDTLYEIFPLFMKNINNDNISNEELNEIQKAKSFLKNNIIEK</sequence>